<sequence>MDERALLDLAVSGIAIGCWFLAYGLARLVTRPASPPPQPATPDLGTEPPAVVSLLVNRWTTTEDAAESTLLDLAARRFIELRQPGNEPMQTTVHLPAAAPDESGLRPYERRVLSRVQGLAVGGVVPLTALTFRDQAQAKTWNKRLRAEVVAEARAAGLSRRRFGRGVAAVLVALAALAAAAAGAAAYHYGSWSASEDNPGVAAGIVTFLLLSGIAGLSPASGTPRSAGRWPPAGSAYATGCAGTRSSPTCRRLRSWCGTGTSATARRSARPTSPAPSSTWAWATASWSGRRSAVRGTACGSGIPASGPATAVPRRSSSSAR</sequence>
<keyword evidence="5" id="KW-1185">Reference proteome</keyword>
<evidence type="ECO:0000313" key="5">
    <source>
        <dbReference type="Proteomes" id="UP000502508"/>
    </source>
</evidence>
<dbReference type="RefSeq" id="WP_173035735.1">
    <property type="nucleotide sequence ID" value="NZ_JBHTHL010000001.1"/>
</dbReference>
<organism evidence="4 5">
    <name type="scientific">Phytohabitans flavus</name>
    <dbReference type="NCBI Taxonomy" id="1076124"/>
    <lineage>
        <taxon>Bacteria</taxon>
        <taxon>Bacillati</taxon>
        <taxon>Actinomycetota</taxon>
        <taxon>Actinomycetes</taxon>
        <taxon>Micromonosporales</taxon>
        <taxon>Micromonosporaceae</taxon>
    </lineage>
</organism>
<reference evidence="4 5" key="1">
    <citation type="submission" date="2020-03" db="EMBL/GenBank/DDBJ databases">
        <title>Whole genome shotgun sequence of Phytohabitans flavus NBRC 107702.</title>
        <authorList>
            <person name="Komaki H."/>
            <person name="Tamura T."/>
        </authorList>
    </citation>
    <scope>NUCLEOTIDE SEQUENCE [LARGE SCALE GENOMIC DNA]</scope>
    <source>
        <strain evidence="4 5">NBRC 107702</strain>
    </source>
</reference>
<reference evidence="4 5" key="2">
    <citation type="submission" date="2020-03" db="EMBL/GenBank/DDBJ databases">
        <authorList>
            <person name="Ichikawa N."/>
            <person name="Kimura A."/>
            <person name="Kitahashi Y."/>
            <person name="Uohara A."/>
        </authorList>
    </citation>
    <scope>NUCLEOTIDE SEQUENCE [LARGE SCALE GENOMIC DNA]</scope>
    <source>
        <strain evidence="4 5">NBRC 107702</strain>
    </source>
</reference>
<protein>
    <recommendedName>
        <fullName evidence="3">Predicted membrane protein YciQ-like C-terminal domain-containing protein</fullName>
    </recommendedName>
</protein>
<dbReference type="EMBL" id="AP022870">
    <property type="protein sequence ID" value="BCB75767.1"/>
    <property type="molecule type" value="Genomic_DNA"/>
</dbReference>
<evidence type="ECO:0000313" key="4">
    <source>
        <dbReference type="EMBL" id="BCB75767.1"/>
    </source>
</evidence>
<feature type="transmembrane region" description="Helical" evidence="2">
    <location>
        <begin position="201"/>
        <end position="220"/>
    </location>
</feature>
<dbReference type="AlphaFoldDB" id="A0A6F8XPN9"/>
<evidence type="ECO:0000256" key="1">
    <source>
        <dbReference type="SAM" id="MobiDB-lite"/>
    </source>
</evidence>
<proteinExistence type="predicted"/>
<feature type="transmembrane region" description="Helical" evidence="2">
    <location>
        <begin position="6"/>
        <end position="26"/>
    </location>
</feature>
<dbReference type="Pfam" id="PF20990">
    <property type="entry name" value="DUF2207_C"/>
    <property type="match status" value="1"/>
</dbReference>
<keyword evidence="2" id="KW-1133">Transmembrane helix</keyword>
<dbReference type="KEGG" id="pfla:Pflav_021770"/>
<name>A0A6F8XPN9_9ACTN</name>
<dbReference type="InterPro" id="IPR048389">
    <property type="entry name" value="YciQ-like_C"/>
</dbReference>
<keyword evidence="2" id="KW-0472">Membrane</keyword>
<feature type="region of interest" description="Disordered" evidence="1">
    <location>
        <begin position="298"/>
        <end position="321"/>
    </location>
</feature>
<evidence type="ECO:0000259" key="3">
    <source>
        <dbReference type="Pfam" id="PF20990"/>
    </source>
</evidence>
<feature type="region of interest" description="Disordered" evidence="1">
    <location>
        <begin position="261"/>
        <end position="280"/>
    </location>
</feature>
<feature type="domain" description="Predicted membrane protein YciQ-like C-terminal" evidence="3">
    <location>
        <begin position="48"/>
        <end position="239"/>
    </location>
</feature>
<evidence type="ECO:0000256" key="2">
    <source>
        <dbReference type="SAM" id="Phobius"/>
    </source>
</evidence>
<accession>A0A6F8XPN9</accession>
<dbReference type="Proteomes" id="UP000502508">
    <property type="component" value="Chromosome"/>
</dbReference>
<gene>
    <name evidence="4" type="ORF">Pflav_021770</name>
</gene>
<feature type="transmembrane region" description="Helical" evidence="2">
    <location>
        <begin position="167"/>
        <end position="189"/>
    </location>
</feature>
<keyword evidence="2" id="KW-0812">Transmembrane</keyword>